<dbReference type="STRING" id="64791.A0A151X258"/>
<feature type="domain" description="Helix-turn-helix" evidence="1">
    <location>
        <begin position="36"/>
        <end position="95"/>
    </location>
</feature>
<dbReference type="PANTHER" id="PTHR21301">
    <property type="entry name" value="REVERSE TRANSCRIPTASE"/>
    <property type="match status" value="1"/>
</dbReference>
<accession>A0A151X258</accession>
<sequence>MEIGSRDRINFLDLTIIVYYNTIIFDNYNKPTCSGRFLNFYSHHPPCHKNGVVINLVDRILILSHPQFHETNLRNCIRTLLNYCYPLSTIFSIINNRLKYHSHNSWQKKVPLVAADKFFTIPYVKSISESFVPVASCLNKKTAYTIPNTLNKFINRGKDKLNHISQQGVVYKILE</sequence>
<evidence type="ECO:0000259" key="1">
    <source>
        <dbReference type="Pfam" id="PF26215"/>
    </source>
</evidence>
<dbReference type="Pfam" id="PF26215">
    <property type="entry name" value="HTH_animal"/>
    <property type="match status" value="1"/>
</dbReference>
<dbReference type="Proteomes" id="UP000075809">
    <property type="component" value="Unassembled WGS sequence"/>
</dbReference>
<organism evidence="2 3">
    <name type="scientific">Mycetomoellerius zeteki</name>
    <dbReference type="NCBI Taxonomy" id="64791"/>
    <lineage>
        <taxon>Eukaryota</taxon>
        <taxon>Metazoa</taxon>
        <taxon>Ecdysozoa</taxon>
        <taxon>Arthropoda</taxon>
        <taxon>Hexapoda</taxon>
        <taxon>Insecta</taxon>
        <taxon>Pterygota</taxon>
        <taxon>Neoptera</taxon>
        <taxon>Endopterygota</taxon>
        <taxon>Hymenoptera</taxon>
        <taxon>Apocrita</taxon>
        <taxon>Aculeata</taxon>
        <taxon>Formicoidea</taxon>
        <taxon>Formicidae</taxon>
        <taxon>Myrmicinae</taxon>
        <taxon>Mycetomoellerius</taxon>
    </lineage>
</organism>
<evidence type="ECO:0000313" key="2">
    <source>
        <dbReference type="EMBL" id="KYQ54521.1"/>
    </source>
</evidence>
<name>A0A151X258_9HYME</name>
<gene>
    <name evidence="2" type="ORF">ALC60_06668</name>
</gene>
<evidence type="ECO:0000313" key="3">
    <source>
        <dbReference type="Proteomes" id="UP000075809"/>
    </source>
</evidence>
<protein>
    <recommendedName>
        <fullName evidence="1">Helix-turn-helix domain-containing protein</fullName>
    </recommendedName>
</protein>
<keyword evidence="3" id="KW-1185">Reference proteome</keyword>
<dbReference type="AlphaFoldDB" id="A0A151X258"/>
<proteinExistence type="predicted"/>
<dbReference type="EMBL" id="KQ982580">
    <property type="protein sequence ID" value="KYQ54521.1"/>
    <property type="molecule type" value="Genomic_DNA"/>
</dbReference>
<dbReference type="InterPro" id="IPR058912">
    <property type="entry name" value="HTH_animal"/>
</dbReference>
<dbReference type="PANTHER" id="PTHR21301:SF10">
    <property type="entry name" value="REVERSE TRANSCRIPTASE DOMAIN-CONTAINING PROTEIN"/>
    <property type="match status" value="1"/>
</dbReference>
<reference evidence="2 3" key="1">
    <citation type="submission" date="2015-09" db="EMBL/GenBank/DDBJ databases">
        <title>Trachymyrmex zeteki WGS genome.</title>
        <authorList>
            <person name="Nygaard S."/>
            <person name="Hu H."/>
            <person name="Boomsma J."/>
            <person name="Zhang G."/>
        </authorList>
    </citation>
    <scope>NUCLEOTIDE SEQUENCE [LARGE SCALE GENOMIC DNA]</scope>
    <source>
        <strain evidence="2">Tzet28-1</strain>
        <tissue evidence="2">Whole body</tissue>
    </source>
</reference>